<keyword evidence="3" id="KW-1185">Reference proteome</keyword>
<feature type="compositionally biased region" description="Polar residues" evidence="1">
    <location>
        <begin position="149"/>
        <end position="177"/>
    </location>
</feature>
<protein>
    <submittedName>
        <fullName evidence="2">Uncharacterized protein</fullName>
    </submittedName>
</protein>
<feature type="compositionally biased region" description="Polar residues" evidence="1">
    <location>
        <begin position="258"/>
        <end position="277"/>
    </location>
</feature>
<feature type="compositionally biased region" description="Polar residues" evidence="1">
    <location>
        <begin position="185"/>
        <end position="194"/>
    </location>
</feature>
<feature type="compositionally biased region" description="Low complexity" evidence="1">
    <location>
        <begin position="403"/>
        <end position="419"/>
    </location>
</feature>
<dbReference type="Proteomes" id="UP001199106">
    <property type="component" value="Unassembled WGS sequence"/>
</dbReference>
<dbReference type="EMBL" id="JAANER010000001">
    <property type="protein sequence ID" value="KAG9196265.1"/>
    <property type="molecule type" value="Genomic_DNA"/>
</dbReference>
<sequence length="443" mass="48060">MPPRGRPPGGSSGVGRYYEGVPDDVHRFQELDSEDEKGGVVLDQAFQHALSRKSINPDELYFNDMDIRAWEGRTSALSGAVFRPDHNYQDDQDGYLDHVGNNVNSAEYEERLFRRVLDKIRIARAAGNADVSLSPEELDAYHSRLYGSRSTAIRPDTQSRPSSASFSHDTASIISRDTTSKHGRSSMSKKNQQRSSIFGSKSKKEKSSSHKHTPTTDSRAPPPGFVIPGPDGQPMYAPINAYQGTLNREREPLRPASRSASEASHNVSAPSHASFSQDMLGAFPESEYDYHPATPPRQGRSTSSRKVAYEASLPQGTRTRSSSIQSAGVVPFPVEPYQYHTFSPASSSSTTSPQPQYTRRVSSGISEASYTSVPRRIPVPVPAPVTLQRAAPVAGSHVGQSDPALAPQASSSALPAQAQEATRGSGSGHGERRRKSGKSRKKG</sequence>
<name>A0AAD4IKQ6_9PLEO</name>
<feature type="region of interest" description="Disordered" evidence="1">
    <location>
        <begin position="251"/>
        <end position="325"/>
    </location>
</feature>
<feature type="compositionally biased region" description="Polar residues" evidence="1">
    <location>
        <begin position="357"/>
        <end position="372"/>
    </location>
</feature>
<feature type="compositionally biased region" description="Basic residues" evidence="1">
    <location>
        <begin position="201"/>
        <end position="213"/>
    </location>
</feature>
<feature type="region of interest" description="Disordered" evidence="1">
    <location>
        <begin position="343"/>
        <end position="379"/>
    </location>
</feature>
<accession>A0AAD4IKQ6</accession>
<gene>
    <name evidence="2" type="ORF">G6011_01386</name>
</gene>
<evidence type="ECO:0000313" key="3">
    <source>
        <dbReference type="Proteomes" id="UP001199106"/>
    </source>
</evidence>
<feature type="region of interest" description="Disordered" evidence="1">
    <location>
        <begin position="149"/>
        <end position="238"/>
    </location>
</feature>
<evidence type="ECO:0000256" key="1">
    <source>
        <dbReference type="SAM" id="MobiDB-lite"/>
    </source>
</evidence>
<feature type="compositionally biased region" description="Low complexity" evidence="1">
    <location>
        <begin position="343"/>
        <end position="356"/>
    </location>
</feature>
<dbReference type="AlphaFoldDB" id="A0AAD4IKQ6"/>
<proteinExistence type="predicted"/>
<feature type="region of interest" description="Disordered" evidence="1">
    <location>
        <begin position="391"/>
        <end position="443"/>
    </location>
</feature>
<feature type="compositionally biased region" description="Polar residues" evidence="1">
    <location>
        <begin position="314"/>
        <end position="325"/>
    </location>
</feature>
<evidence type="ECO:0000313" key="2">
    <source>
        <dbReference type="EMBL" id="KAG9196265.1"/>
    </source>
</evidence>
<organism evidence="2 3">
    <name type="scientific">Alternaria panax</name>
    <dbReference type="NCBI Taxonomy" id="48097"/>
    <lineage>
        <taxon>Eukaryota</taxon>
        <taxon>Fungi</taxon>
        <taxon>Dikarya</taxon>
        <taxon>Ascomycota</taxon>
        <taxon>Pezizomycotina</taxon>
        <taxon>Dothideomycetes</taxon>
        <taxon>Pleosporomycetidae</taxon>
        <taxon>Pleosporales</taxon>
        <taxon>Pleosporineae</taxon>
        <taxon>Pleosporaceae</taxon>
        <taxon>Alternaria</taxon>
        <taxon>Alternaria sect. Panax</taxon>
    </lineage>
</organism>
<comment type="caution">
    <text evidence="2">The sequence shown here is derived from an EMBL/GenBank/DDBJ whole genome shotgun (WGS) entry which is preliminary data.</text>
</comment>
<feature type="compositionally biased region" description="Basic residues" evidence="1">
    <location>
        <begin position="431"/>
        <end position="443"/>
    </location>
</feature>
<reference evidence="2" key="1">
    <citation type="submission" date="2021-07" db="EMBL/GenBank/DDBJ databases">
        <title>Genome Resource of American Ginseng Black Spot Pathogen Alternaria panax.</title>
        <authorList>
            <person name="Qiu C."/>
            <person name="Wang W."/>
            <person name="Liu Z."/>
        </authorList>
    </citation>
    <scope>NUCLEOTIDE SEQUENCE</scope>
    <source>
        <strain evidence="2">BNCC115425</strain>
    </source>
</reference>